<organism evidence="2 3">
    <name type="scientific">Haloferax massiliensis</name>
    <dbReference type="NCBI Taxonomy" id="1476858"/>
    <lineage>
        <taxon>Archaea</taxon>
        <taxon>Methanobacteriati</taxon>
        <taxon>Methanobacteriota</taxon>
        <taxon>Stenosarchaea group</taxon>
        <taxon>Halobacteria</taxon>
        <taxon>Halobacteriales</taxon>
        <taxon>Haloferacaceae</taxon>
        <taxon>Haloferax</taxon>
    </lineage>
</organism>
<keyword evidence="3" id="KW-1185">Reference proteome</keyword>
<accession>A0A0D6JMC6</accession>
<reference evidence="3" key="1">
    <citation type="submission" date="2015-03" db="EMBL/GenBank/DDBJ databases">
        <authorList>
            <person name="Urmite Genomes"/>
        </authorList>
    </citation>
    <scope>NUCLEOTIDE SEQUENCE [LARGE SCALE GENOMIC DNA]</scope>
    <source>
        <strain evidence="3">Arc-Hr</strain>
    </source>
</reference>
<dbReference type="AlphaFoldDB" id="A0A0D6JMC6"/>
<dbReference type="Proteomes" id="UP000198902">
    <property type="component" value="Unassembled WGS sequence"/>
</dbReference>
<dbReference type="InterPro" id="IPR055553">
    <property type="entry name" value="DUF7129"/>
</dbReference>
<dbReference type="EMBL" id="CSTE01000001">
    <property type="protein sequence ID" value="CQR49014.1"/>
    <property type="molecule type" value="Genomic_DNA"/>
</dbReference>
<gene>
    <name evidence="2" type="ORF">BN996_00468</name>
</gene>
<sequence length="100" mass="11192">MSKDIATREPADLVRAKSRALVGPEPTDLVERRPTELVERRTDALVERRTETLVEAEPTTLVERSWYECTTCGYRSGHGVYERVCPQCGGSLKNIGVAQE</sequence>
<dbReference type="Pfam" id="PF23455">
    <property type="entry name" value="DUF7129"/>
    <property type="match status" value="1"/>
</dbReference>
<evidence type="ECO:0000313" key="2">
    <source>
        <dbReference type="EMBL" id="CQR49014.1"/>
    </source>
</evidence>
<proteinExistence type="predicted"/>
<dbReference type="RefSeq" id="WP_089776986.1">
    <property type="nucleotide sequence ID" value="NZ_CABLRR010000001.1"/>
</dbReference>
<feature type="domain" description="DUF7129" evidence="1">
    <location>
        <begin position="63"/>
        <end position="100"/>
    </location>
</feature>
<dbReference type="OrthoDB" id="280213at2157"/>
<name>A0A0D6JMC6_9EURY</name>
<protein>
    <recommendedName>
        <fullName evidence="1">DUF7129 domain-containing protein</fullName>
    </recommendedName>
</protein>
<dbReference type="NCBIfam" id="NF033497">
    <property type="entry name" value="rubre_like_arch"/>
    <property type="match status" value="1"/>
</dbReference>
<dbReference type="SUPFAM" id="SSF57802">
    <property type="entry name" value="Rubredoxin-like"/>
    <property type="match status" value="1"/>
</dbReference>
<evidence type="ECO:0000313" key="3">
    <source>
        <dbReference type="Proteomes" id="UP000198902"/>
    </source>
</evidence>
<evidence type="ECO:0000259" key="1">
    <source>
        <dbReference type="Pfam" id="PF23455"/>
    </source>
</evidence>